<feature type="domain" description="Helicase C-terminal" evidence="7">
    <location>
        <begin position="417"/>
        <end position="584"/>
    </location>
</feature>
<dbReference type="InterPro" id="IPR027417">
    <property type="entry name" value="P-loop_NTPase"/>
</dbReference>
<reference evidence="9" key="1">
    <citation type="submission" date="2016-10" db="EMBL/GenBank/DDBJ databases">
        <authorList>
            <person name="Varghese N."/>
        </authorList>
    </citation>
    <scope>NUCLEOTIDE SEQUENCE [LARGE SCALE GENOMIC DNA]</scope>
    <source>
        <strain evidence="9">GAS106B</strain>
    </source>
</reference>
<feature type="compositionally biased region" description="Low complexity" evidence="5">
    <location>
        <begin position="1171"/>
        <end position="1195"/>
    </location>
</feature>
<evidence type="ECO:0000256" key="4">
    <source>
        <dbReference type="ARBA" id="ARBA00022840"/>
    </source>
</evidence>
<gene>
    <name evidence="8" type="ORF">SAMN05443245_2301</name>
</gene>
<keyword evidence="1" id="KW-0547">Nucleotide-binding</keyword>
<dbReference type="SMART" id="SM00382">
    <property type="entry name" value="AAA"/>
    <property type="match status" value="1"/>
</dbReference>
<feature type="region of interest" description="Disordered" evidence="5">
    <location>
        <begin position="1"/>
        <end position="186"/>
    </location>
</feature>
<dbReference type="SUPFAM" id="SSF52540">
    <property type="entry name" value="P-loop containing nucleoside triphosphate hydrolases"/>
    <property type="match status" value="1"/>
</dbReference>
<dbReference type="Pfam" id="PF21010">
    <property type="entry name" value="HA2_C"/>
    <property type="match status" value="1"/>
</dbReference>
<feature type="compositionally biased region" description="Basic and acidic residues" evidence="5">
    <location>
        <begin position="42"/>
        <end position="51"/>
    </location>
</feature>
<dbReference type="InterPro" id="IPR010222">
    <property type="entry name" value="RNA_helicase_HrpA"/>
</dbReference>
<dbReference type="GO" id="GO:0003724">
    <property type="term" value="F:RNA helicase activity"/>
    <property type="evidence" value="ECO:0007669"/>
    <property type="project" value="InterPro"/>
</dbReference>
<dbReference type="RefSeq" id="WP_074764489.1">
    <property type="nucleotide sequence ID" value="NZ_FNKP01000001.1"/>
</dbReference>
<dbReference type="PROSITE" id="PS51194">
    <property type="entry name" value="HELICASE_CTER"/>
    <property type="match status" value="1"/>
</dbReference>
<evidence type="ECO:0000259" key="7">
    <source>
        <dbReference type="PROSITE" id="PS51194"/>
    </source>
</evidence>
<dbReference type="CDD" id="cd18791">
    <property type="entry name" value="SF2_C_RHA"/>
    <property type="match status" value="1"/>
</dbReference>
<dbReference type="InterPro" id="IPR011545">
    <property type="entry name" value="DEAD/DEAH_box_helicase_dom"/>
</dbReference>
<evidence type="ECO:0000256" key="3">
    <source>
        <dbReference type="ARBA" id="ARBA00022806"/>
    </source>
</evidence>
<evidence type="ECO:0000256" key="1">
    <source>
        <dbReference type="ARBA" id="ARBA00022741"/>
    </source>
</evidence>
<dbReference type="Gene3D" id="1.20.120.1080">
    <property type="match status" value="1"/>
</dbReference>
<keyword evidence="2" id="KW-0378">Hydrolase</keyword>
<protein>
    <submittedName>
        <fullName evidence="8">ATP-dependent helicase HrpA</fullName>
    </submittedName>
</protein>
<dbReference type="PANTHER" id="PTHR18934">
    <property type="entry name" value="ATP-DEPENDENT RNA HELICASE"/>
    <property type="match status" value="1"/>
</dbReference>
<dbReference type="Pfam" id="PF00271">
    <property type="entry name" value="Helicase_C"/>
    <property type="match status" value="1"/>
</dbReference>
<accession>A0A1H1CU71</accession>
<dbReference type="InterPro" id="IPR024590">
    <property type="entry name" value="HrpA_C"/>
</dbReference>
<keyword evidence="9" id="KW-1185">Reference proteome</keyword>
<dbReference type="InterPro" id="IPR003593">
    <property type="entry name" value="AAA+_ATPase"/>
</dbReference>
<feature type="compositionally biased region" description="Basic and acidic residues" evidence="5">
    <location>
        <begin position="156"/>
        <end position="166"/>
    </location>
</feature>
<dbReference type="SMART" id="SM00847">
    <property type="entry name" value="HA2"/>
    <property type="match status" value="1"/>
</dbReference>
<feature type="compositionally biased region" description="Basic and acidic residues" evidence="5">
    <location>
        <begin position="92"/>
        <end position="115"/>
    </location>
</feature>
<dbReference type="PANTHER" id="PTHR18934:SF99">
    <property type="entry name" value="ATP-DEPENDENT RNA HELICASE DHX37-RELATED"/>
    <property type="match status" value="1"/>
</dbReference>
<feature type="region of interest" description="Disordered" evidence="5">
    <location>
        <begin position="387"/>
        <end position="411"/>
    </location>
</feature>
<dbReference type="SMART" id="SM00487">
    <property type="entry name" value="DEXDc"/>
    <property type="match status" value="1"/>
</dbReference>
<dbReference type="Gene3D" id="3.40.50.300">
    <property type="entry name" value="P-loop containing nucleotide triphosphate hydrolases"/>
    <property type="match status" value="2"/>
</dbReference>
<dbReference type="PROSITE" id="PS51192">
    <property type="entry name" value="HELICASE_ATP_BIND_1"/>
    <property type="match status" value="1"/>
</dbReference>
<feature type="compositionally biased region" description="Low complexity" evidence="5">
    <location>
        <begin position="7"/>
        <end position="19"/>
    </location>
</feature>
<dbReference type="InterPro" id="IPR014001">
    <property type="entry name" value="Helicase_ATP-bd"/>
</dbReference>
<feature type="domain" description="Helicase ATP-binding" evidence="6">
    <location>
        <begin position="197"/>
        <end position="364"/>
    </location>
</feature>
<organism evidence="8 9">
    <name type="scientific">Paraburkholderia fungorum</name>
    <dbReference type="NCBI Taxonomy" id="134537"/>
    <lineage>
        <taxon>Bacteria</taxon>
        <taxon>Pseudomonadati</taxon>
        <taxon>Pseudomonadota</taxon>
        <taxon>Betaproteobacteria</taxon>
        <taxon>Burkholderiales</taxon>
        <taxon>Burkholderiaceae</taxon>
        <taxon>Paraburkholderia</taxon>
    </lineage>
</organism>
<dbReference type="GO" id="GO:0003723">
    <property type="term" value="F:RNA binding"/>
    <property type="evidence" value="ECO:0007669"/>
    <property type="project" value="TreeGrafter"/>
</dbReference>
<sequence>MSNVPKSPAAANENPASAADPKNSGDAHRRPAQDAQSNPPDTARETRRAVEGARASEQQKNVPEASRVSGADAGASANVSGGDLRSSSARGENGRHSRDERGGKQNAGHGERRQGGGDAGGQRAARVGGEGPQRGEERRGTAGQESRQTGATGGSREPRPPRDQRPPRAQRIVEPNPIPPITFPEALPVSGRRDEIAKAIAENQVVIVSGETGSGKTTQLPKICLALGRGLGAGGAGLIGHTQPRRIAASATGRRIAEELGTPFGEVVGYKVRFTDNLSPGASVKLMTDGILLAETQTDPLLKAYDTLIIDEAHERSLNIDFLLGYLKEILVKRPDLKLIVTSATIDADRFARHFGSEEKPAPVIEVSGRLYPVEVRYRPVVEDSPAVKAAQGTSTAASSRERPKTQRETDRDLMDAIVDAVDELCREGPGDVLVFLPGEREIRDAAEALRKHHPPHTEILPLFARLSAAEQERVFRISNARRIVLATNVAETSLTVPGIRYVVDTGLARVKRYSYRNKVEQLQVESISQAAANQRAGRCGRVADGVCIRLYEESDYQGRVRFTDPEILRSSLASVILRMKSLHLTAIETFPFIEPPPGRAIADGYQLLNELGAVDDDNQLTPLGRELARLPLDPRVGRMILAARDQQALKEVLIIASALSVQDPRDRPIEAQEQADQAHKRFADERSEFLQWLKIWNWFEEAIAHKKSNKQLHEECRKNFLSQLRLREWRDVHSQLLTVVREHGWRVNEAEATFEQIHLALLTGLLGNIGLKADDEPYYLGARGIKFYLWPGSALVKKAGKWAMAAELVETSRLYARCIAKIEPEWVETVGAHLLKKSLSEPHWEKRAAQVSAFERAMLYGLPIYHRRRVSFGKQDPSRARELFIRGALVEGEFDTKLAFFAHNRKLLADIEQLEHKSRRQDVLVDDELIFAFYDQALPDGIYTGASFERWYRDEVKKSGQSEDKLRLLYLSRDDLMRHEAAGVTTDLFPKRMTMAGVEMALTYHFEPGSPRDGVTLAVPLYALNQVDARRCEWLVPGMLKEKAQLLMKSLPQKLRRHCVPLPEFAAGFVERQSGPRFGAGGLLESLIADIREQTQVAMKQSDFKLETLPAHLFMNFKVIDEHGRQLAMGRNMSQLRAELGGQAQQHFQKIASSAAGAALADAGGGGGVAPPSQAGGATSGGAAQRGKGAAASGPQATSQEGAAGTALYEKLTTWNFGKLPELLEIRRGGQTLFGYPALVDRGTHCDVEVFDSPDEAARIHRAGLRRLFALQLKEPIKYLEKNLPGLREMAMQFMPRGTQEELRDQLIDTALDRACLQDPLPADDVSFHTRRDEGRSRLTLLAQEIARLVGQVLTEYAGVTKKLVQAKSFTAAHADMQSQLDGLIGKRFVVDTPYAQLAHFPRYLKGIALRVDKLKADSARDARQFAEFQPLLQNYQRAVAQRGGVLDPRLSEFRWLLEELRVSLFAQELRTPMPVSVKRLYKVWESMQR</sequence>
<dbReference type="InterPro" id="IPR048333">
    <property type="entry name" value="HA2_WH"/>
</dbReference>
<dbReference type="GO" id="GO:0005524">
    <property type="term" value="F:ATP binding"/>
    <property type="evidence" value="ECO:0007669"/>
    <property type="project" value="UniProtKB-KW"/>
</dbReference>
<evidence type="ECO:0000256" key="5">
    <source>
        <dbReference type="SAM" id="MobiDB-lite"/>
    </source>
</evidence>
<dbReference type="GO" id="GO:0016787">
    <property type="term" value="F:hydrolase activity"/>
    <property type="evidence" value="ECO:0007669"/>
    <property type="project" value="UniProtKB-KW"/>
</dbReference>
<proteinExistence type="predicted"/>
<dbReference type="Pfam" id="PF11898">
    <property type="entry name" value="DUF3418"/>
    <property type="match status" value="1"/>
</dbReference>
<name>A0A1H1CU71_9BURK</name>
<evidence type="ECO:0000256" key="2">
    <source>
        <dbReference type="ARBA" id="ARBA00022801"/>
    </source>
</evidence>
<feature type="compositionally biased region" description="Basic and acidic residues" evidence="5">
    <location>
        <begin position="400"/>
        <end position="411"/>
    </location>
</feature>
<dbReference type="InterPro" id="IPR011709">
    <property type="entry name" value="DEAD-box_helicase_OB_fold"/>
</dbReference>
<feature type="region of interest" description="Disordered" evidence="5">
    <location>
        <begin position="1163"/>
        <end position="1203"/>
    </location>
</feature>
<dbReference type="Pfam" id="PF00270">
    <property type="entry name" value="DEAD"/>
    <property type="match status" value="1"/>
</dbReference>
<dbReference type="NCBIfam" id="TIGR01967">
    <property type="entry name" value="DEAH_box_HrpA"/>
    <property type="match status" value="1"/>
</dbReference>
<dbReference type="OrthoDB" id="9805617at2"/>
<dbReference type="Proteomes" id="UP000183487">
    <property type="component" value="Unassembled WGS sequence"/>
</dbReference>
<dbReference type="Pfam" id="PF07717">
    <property type="entry name" value="OB_NTP_bind"/>
    <property type="match status" value="1"/>
</dbReference>
<dbReference type="Pfam" id="PF04408">
    <property type="entry name" value="WHD_HA2"/>
    <property type="match status" value="1"/>
</dbReference>
<feature type="compositionally biased region" description="Basic and acidic residues" evidence="5">
    <location>
        <begin position="23"/>
        <end position="32"/>
    </location>
</feature>
<dbReference type="InterPro" id="IPR001650">
    <property type="entry name" value="Helicase_C-like"/>
</dbReference>
<dbReference type="InterPro" id="IPR007502">
    <property type="entry name" value="Helicase-assoc_dom"/>
</dbReference>
<evidence type="ECO:0000313" key="8">
    <source>
        <dbReference type="EMBL" id="SDQ67458.1"/>
    </source>
</evidence>
<evidence type="ECO:0000259" key="6">
    <source>
        <dbReference type="PROSITE" id="PS51192"/>
    </source>
</evidence>
<keyword evidence="3 8" id="KW-0347">Helicase</keyword>
<evidence type="ECO:0000313" key="9">
    <source>
        <dbReference type="Proteomes" id="UP000183487"/>
    </source>
</evidence>
<dbReference type="FunFam" id="1.20.120.1080:FF:000005">
    <property type="entry name" value="ATP-dependent helicase HrpA"/>
    <property type="match status" value="1"/>
</dbReference>
<dbReference type="EMBL" id="FNKP01000001">
    <property type="protein sequence ID" value="SDQ67458.1"/>
    <property type="molecule type" value="Genomic_DNA"/>
</dbReference>
<keyword evidence="4" id="KW-0067">ATP-binding</keyword>
<dbReference type="SMART" id="SM00490">
    <property type="entry name" value="HELICc"/>
    <property type="match status" value="1"/>
</dbReference>